<evidence type="ECO:0000313" key="3">
    <source>
        <dbReference type="Proteomes" id="UP000612899"/>
    </source>
</evidence>
<dbReference type="AlphaFoldDB" id="A0A8J3Q943"/>
<dbReference type="SUPFAM" id="SSF82171">
    <property type="entry name" value="DPP6 N-terminal domain-like"/>
    <property type="match status" value="1"/>
</dbReference>
<proteinExistence type="predicted"/>
<keyword evidence="3" id="KW-1185">Reference proteome</keyword>
<dbReference type="EMBL" id="BONY01000019">
    <property type="protein sequence ID" value="GIH05467.1"/>
    <property type="molecule type" value="Genomic_DNA"/>
</dbReference>
<dbReference type="RefSeq" id="WP_203909314.1">
    <property type="nucleotide sequence ID" value="NZ_BONY01000019.1"/>
</dbReference>
<sequence length="363" mass="37874">MARATSGKYLAALAVVALTGWGTGCSAPPAPDPAPEGLSQQVCFGPEPAQWAAQAVATTTSQGLTFGVHAVAGEVVFGQFHSSAGRGVGALDPRSGKLTTIGDYAPGVSGLGAMAAESPWIVWEQLNSKTNLSDWSVHAFNQDTGDRLVVATSAGPDGGYVAGQQPLPALAHGIVAWAQPVRGSAGTVESELKSFDLAARGVTTLDTGRLSSPVFAGPYLLWAKVDSAMSYTLHAVDAKTLRSVELPEPLRHPASVAYLSGSPDYLAWSSQDLSRLDVWHFGTQQRKSFTVADRHHAFQFLHLAGGFLLWYGGTASSVLDLSTGAAFDVAGTVTGSADWIVTAQQQRVARIATPSAPRLHCPP</sequence>
<protein>
    <recommendedName>
        <fullName evidence="4">WD40 repeat domain-containing protein</fullName>
    </recommendedName>
</protein>
<organism evidence="2 3">
    <name type="scientific">Rhizocola hellebori</name>
    <dbReference type="NCBI Taxonomy" id="1392758"/>
    <lineage>
        <taxon>Bacteria</taxon>
        <taxon>Bacillati</taxon>
        <taxon>Actinomycetota</taxon>
        <taxon>Actinomycetes</taxon>
        <taxon>Micromonosporales</taxon>
        <taxon>Micromonosporaceae</taxon>
        <taxon>Rhizocola</taxon>
    </lineage>
</organism>
<evidence type="ECO:0000313" key="2">
    <source>
        <dbReference type="EMBL" id="GIH05467.1"/>
    </source>
</evidence>
<accession>A0A8J3Q943</accession>
<dbReference type="PROSITE" id="PS51257">
    <property type="entry name" value="PROKAR_LIPOPROTEIN"/>
    <property type="match status" value="1"/>
</dbReference>
<gene>
    <name evidence="2" type="ORF">Rhe02_35340</name>
</gene>
<feature type="signal peptide" evidence="1">
    <location>
        <begin position="1"/>
        <end position="27"/>
    </location>
</feature>
<keyword evidence="1" id="KW-0732">Signal</keyword>
<feature type="chain" id="PRO_5035216105" description="WD40 repeat domain-containing protein" evidence="1">
    <location>
        <begin position="28"/>
        <end position="363"/>
    </location>
</feature>
<evidence type="ECO:0008006" key="4">
    <source>
        <dbReference type="Google" id="ProtNLM"/>
    </source>
</evidence>
<comment type="caution">
    <text evidence="2">The sequence shown here is derived from an EMBL/GenBank/DDBJ whole genome shotgun (WGS) entry which is preliminary data.</text>
</comment>
<evidence type="ECO:0000256" key="1">
    <source>
        <dbReference type="SAM" id="SignalP"/>
    </source>
</evidence>
<name>A0A8J3Q943_9ACTN</name>
<dbReference type="Proteomes" id="UP000612899">
    <property type="component" value="Unassembled WGS sequence"/>
</dbReference>
<reference evidence="2" key="1">
    <citation type="submission" date="2021-01" db="EMBL/GenBank/DDBJ databases">
        <title>Whole genome shotgun sequence of Rhizocola hellebori NBRC 109834.</title>
        <authorList>
            <person name="Komaki H."/>
            <person name="Tamura T."/>
        </authorList>
    </citation>
    <scope>NUCLEOTIDE SEQUENCE</scope>
    <source>
        <strain evidence="2">NBRC 109834</strain>
    </source>
</reference>